<evidence type="ECO:0000256" key="3">
    <source>
        <dbReference type="SAM" id="Phobius"/>
    </source>
</evidence>
<evidence type="ECO:0000313" key="4">
    <source>
        <dbReference type="EMBL" id="VFK19682.1"/>
    </source>
</evidence>
<feature type="transmembrane region" description="Helical" evidence="3">
    <location>
        <begin position="177"/>
        <end position="200"/>
    </location>
</feature>
<dbReference type="InterPro" id="IPR050465">
    <property type="entry name" value="UPF0194_transport"/>
</dbReference>
<dbReference type="Gene3D" id="2.40.50.100">
    <property type="match status" value="1"/>
</dbReference>
<keyword evidence="2" id="KW-0175">Coiled coil</keyword>
<accession>A0A450WRL2</accession>
<dbReference type="GO" id="GO:0030313">
    <property type="term" value="C:cell envelope"/>
    <property type="evidence" value="ECO:0007669"/>
    <property type="project" value="UniProtKB-SubCell"/>
</dbReference>
<keyword evidence="3" id="KW-1133">Transmembrane helix</keyword>
<keyword evidence="3" id="KW-0812">Transmembrane</keyword>
<evidence type="ECO:0000256" key="1">
    <source>
        <dbReference type="ARBA" id="ARBA00004196"/>
    </source>
</evidence>
<proteinExistence type="predicted"/>
<dbReference type="PANTHER" id="PTHR32347:SF23">
    <property type="entry name" value="BLL5650 PROTEIN"/>
    <property type="match status" value="1"/>
</dbReference>
<dbReference type="Gene3D" id="1.10.287.470">
    <property type="entry name" value="Helix hairpin bin"/>
    <property type="match status" value="1"/>
</dbReference>
<dbReference type="SUPFAM" id="SSF111369">
    <property type="entry name" value="HlyD-like secretion proteins"/>
    <property type="match status" value="1"/>
</dbReference>
<keyword evidence="3" id="KW-0472">Membrane</keyword>
<gene>
    <name evidence="4" type="ORF">BECKLFY1418C_GA0070996_106115</name>
</gene>
<dbReference type="AlphaFoldDB" id="A0A450WRL2"/>
<reference evidence="4" key="1">
    <citation type="submission" date="2019-02" db="EMBL/GenBank/DDBJ databases">
        <authorList>
            <person name="Gruber-Vodicka R. H."/>
            <person name="Seah K. B. B."/>
        </authorList>
    </citation>
    <scope>NUCLEOTIDE SEQUENCE</scope>
    <source>
        <strain evidence="4">BECK_BY7</strain>
    </source>
</reference>
<protein>
    <submittedName>
        <fullName evidence="4">Multidrug efflux pump subunit AcrA (Membrane-fusion protein)</fullName>
    </submittedName>
</protein>
<organism evidence="4">
    <name type="scientific">Candidatus Kentrum sp. LFY</name>
    <dbReference type="NCBI Taxonomy" id="2126342"/>
    <lineage>
        <taxon>Bacteria</taxon>
        <taxon>Pseudomonadati</taxon>
        <taxon>Pseudomonadota</taxon>
        <taxon>Gammaproteobacteria</taxon>
        <taxon>Candidatus Kentrum</taxon>
    </lineage>
</organism>
<name>A0A450WRL2_9GAMM</name>
<dbReference type="EMBL" id="CAADFN010000061">
    <property type="protein sequence ID" value="VFK19682.1"/>
    <property type="molecule type" value="Genomic_DNA"/>
</dbReference>
<dbReference type="PANTHER" id="PTHR32347">
    <property type="entry name" value="EFFLUX SYSTEM COMPONENT YKNX-RELATED"/>
    <property type="match status" value="1"/>
</dbReference>
<evidence type="ECO:0000256" key="2">
    <source>
        <dbReference type="ARBA" id="ARBA00023054"/>
    </source>
</evidence>
<dbReference type="SUPFAM" id="SSF55781">
    <property type="entry name" value="GAF domain-like"/>
    <property type="match status" value="1"/>
</dbReference>
<comment type="subcellular location">
    <subcellularLocation>
        <location evidence="1">Cell envelope</location>
    </subcellularLocation>
</comment>
<sequence>MTKPAASSELRAVSALLQLQERTWAARSMEELAFIAVNETHNMAPYRQAVLWIRDRGVVTVSGVAASEKDAPFIQWTRRLLSRALVEDSPRAVGADDLAQDDAEEWRNWLPEHGFVLPLVDADGKRFGCLLLARDERWSAPEMALIKHLVATYGHAWISLTKKTRRIPTTRPAVKKWLLATLGLTVILSVFIPIPLTVLAPAEIVPINPMVIRSPLEGVVDRIRVRPNQTVSKNTPLFDLDGTTLNSQLDVAKKNLHTIEAEYRQTAQQAMVDRHSKAKLAILKGKASEQQSEIDHLRALIARTRVKAPRQGIVILDDATEWIGRPVMVGQRVMMIADEFDAEVEAWVPIGDAIPLAPDAPVTVFLNADPLRPVKARLRMFGYEAIPRPDGSLAYRVRAVLHDTESGRRIRIGLRGTARITGERVLLAYWIFRRPLAAVRQTLGL</sequence>